<dbReference type="InterPro" id="IPR011059">
    <property type="entry name" value="Metal-dep_hydrolase_composite"/>
</dbReference>
<dbReference type="GO" id="GO:0005737">
    <property type="term" value="C:cytoplasm"/>
    <property type="evidence" value="ECO:0007669"/>
    <property type="project" value="TreeGrafter"/>
</dbReference>
<dbReference type="InterPro" id="IPR050138">
    <property type="entry name" value="DHOase/Allantoinase_Hydrolase"/>
</dbReference>
<dbReference type="GO" id="GO:0004038">
    <property type="term" value="F:allantoinase activity"/>
    <property type="evidence" value="ECO:0007669"/>
    <property type="project" value="TreeGrafter"/>
</dbReference>
<dbReference type="PANTHER" id="PTHR43668">
    <property type="entry name" value="ALLANTOINASE"/>
    <property type="match status" value="1"/>
</dbReference>
<sequence length="102" mass="10910">MTANVLIKGGRIIDPSQSIDEISDLLVIDGIITEIKTSIDRPRNSEVFDAEGKIVCPGFIDLHCHLREPGEEHKETIETGTAAAAAGGFTTVCAMPNTFPAM</sequence>
<dbReference type="SUPFAM" id="SSF51338">
    <property type="entry name" value="Composite domain of metallo-dependent hydrolases"/>
    <property type="match status" value="1"/>
</dbReference>
<organism evidence="3">
    <name type="scientific">marine metagenome</name>
    <dbReference type="NCBI Taxonomy" id="408172"/>
    <lineage>
        <taxon>unclassified sequences</taxon>
        <taxon>metagenomes</taxon>
        <taxon>ecological metagenomes</taxon>
    </lineage>
</organism>
<dbReference type="EMBL" id="UINC01029781">
    <property type="protein sequence ID" value="SVB13089.1"/>
    <property type="molecule type" value="Genomic_DNA"/>
</dbReference>
<dbReference type="AlphaFoldDB" id="A0A382BHJ8"/>
<evidence type="ECO:0000313" key="3">
    <source>
        <dbReference type="EMBL" id="SVB13089.1"/>
    </source>
</evidence>
<dbReference type="InterPro" id="IPR024403">
    <property type="entry name" value="DHOase_cat"/>
</dbReference>
<reference evidence="3" key="1">
    <citation type="submission" date="2018-05" db="EMBL/GenBank/DDBJ databases">
        <authorList>
            <person name="Lanie J.A."/>
            <person name="Ng W.-L."/>
            <person name="Kazmierczak K.M."/>
            <person name="Andrzejewski T.M."/>
            <person name="Davidsen T.M."/>
            <person name="Wayne K.J."/>
            <person name="Tettelin H."/>
            <person name="Glass J.I."/>
            <person name="Rusch D."/>
            <person name="Podicherti R."/>
            <person name="Tsui H.-C.T."/>
            <person name="Winkler M.E."/>
        </authorList>
    </citation>
    <scope>NUCLEOTIDE SEQUENCE</scope>
</reference>
<dbReference type="Gene3D" id="3.20.20.140">
    <property type="entry name" value="Metal-dependent hydrolases"/>
    <property type="match status" value="1"/>
</dbReference>
<accession>A0A382BHJ8</accession>
<feature type="non-terminal residue" evidence="3">
    <location>
        <position position="102"/>
    </location>
</feature>
<dbReference type="Pfam" id="PF12890">
    <property type="entry name" value="DHOase"/>
    <property type="match status" value="1"/>
</dbReference>
<evidence type="ECO:0000256" key="1">
    <source>
        <dbReference type="ARBA" id="ARBA00022975"/>
    </source>
</evidence>
<proteinExistence type="predicted"/>
<keyword evidence="1" id="KW-0665">Pyrimidine biosynthesis</keyword>
<dbReference type="PANTHER" id="PTHR43668:SF2">
    <property type="entry name" value="ALLANTOINASE"/>
    <property type="match status" value="1"/>
</dbReference>
<dbReference type="GO" id="GO:0006145">
    <property type="term" value="P:purine nucleobase catabolic process"/>
    <property type="evidence" value="ECO:0007669"/>
    <property type="project" value="TreeGrafter"/>
</dbReference>
<name>A0A382BHJ8_9ZZZZ</name>
<gene>
    <name evidence="3" type="ORF">METZ01_LOCUS165943</name>
</gene>
<protein>
    <recommendedName>
        <fullName evidence="2">Dihydroorotase catalytic domain-containing protein</fullName>
    </recommendedName>
</protein>
<evidence type="ECO:0000259" key="2">
    <source>
        <dbReference type="Pfam" id="PF12890"/>
    </source>
</evidence>
<feature type="domain" description="Dihydroorotase catalytic" evidence="2">
    <location>
        <begin position="52"/>
        <end position="101"/>
    </location>
</feature>